<gene>
    <name evidence="1" type="ORF">GCM10007390_08750</name>
</gene>
<dbReference type="InterPro" id="IPR009959">
    <property type="entry name" value="Cyclase_SnoaL-like"/>
</dbReference>
<dbReference type="RefSeq" id="WP_189563115.1">
    <property type="nucleotide sequence ID" value="NZ_JBHMDR010000008.1"/>
</dbReference>
<name>A0A8J3D299_9BACT</name>
<dbReference type="InterPro" id="IPR032710">
    <property type="entry name" value="NTF2-like_dom_sf"/>
</dbReference>
<dbReference type="Proteomes" id="UP000598271">
    <property type="component" value="Unassembled WGS sequence"/>
</dbReference>
<organism evidence="1 2">
    <name type="scientific">Persicitalea jodogahamensis</name>
    <dbReference type="NCBI Taxonomy" id="402147"/>
    <lineage>
        <taxon>Bacteria</taxon>
        <taxon>Pseudomonadati</taxon>
        <taxon>Bacteroidota</taxon>
        <taxon>Cytophagia</taxon>
        <taxon>Cytophagales</taxon>
        <taxon>Spirosomataceae</taxon>
        <taxon>Persicitalea</taxon>
    </lineage>
</organism>
<evidence type="ECO:0008006" key="3">
    <source>
        <dbReference type="Google" id="ProtNLM"/>
    </source>
</evidence>
<evidence type="ECO:0000313" key="2">
    <source>
        <dbReference type="Proteomes" id="UP000598271"/>
    </source>
</evidence>
<dbReference type="AlphaFoldDB" id="A0A8J3D299"/>
<dbReference type="EMBL" id="BMXF01000001">
    <property type="protein sequence ID" value="GHB57580.1"/>
    <property type="molecule type" value="Genomic_DNA"/>
</dbReference>
<protein>
    <recommendedName>
        <fullName evidence="3">Ester cyclase</fullName>
    </recommendedName>
</protein>
<dbReference type="SUPFAM" id="SSF54427">
    <property type="entry name" value="NTF2-like"/>
    <property type="match status" value="1"/>
</dbReference>
<dbReference type="Gene3D" id="3.10.450.50">
    <property type="match status" value="1"/>
</dbReference>
<keyword evidence="2" id="KW-1185">Reference proteome</keyword>
<sequence>MEGATVDISPVERNKQVMRRIVESNDARDFFAYVDSLSENFVGHHSMVPGGLHGNQSLSGFFHATEAIAFPDGYHTIHNLFGEGDYVTLNLSLHGTFTGPLPDGTQPNGRQIEFRYNILCRFEGEKLAELWWFGYDSHQLMLDLGMIN</sequence>
<evidence type="ECO:0000313" key="1">
    <source>
        <dbReference type="EMBL" id="GHB57580.1"/>
    </source>
</evidence>
<accession>A0A8J3D299</accession>
<dbReference type="GO" id="GO:0030638">
    <property type="term" value="P:polyketide metabolic process"/>
    <property type="evidence" value="ECO:0007669"/>
    <property type="project" value="InterPro"/>
</dbReference>
<dbReference type="Pfam" id="PF07366">
    <property type="entry name" value="SnoaL"/>
    <property type="match status" value="1"/>
</dbReference>
<proteinExistence type="predicted"/>
<comment type="caution">
    <text evidence="1">The sequence shown here is derived from an EMBL/GenBank/DDBJ whole genome shotgun (WGS) entry which is preliminary data.</text>
</comment>
<reference evidence="1 2" key="1">
    <citation type="journal article" date="2014" name="Int. J. Syst. Evol. Microbiol.">
        <title>Complete genome sequence of Corynebacterium casei LMG S-19264T (=DSM 44701T), isolated from a smear-ripened cheese.</title>
        <authorList>
            <consortium name="US DOE Joint Genome Institute (JGI-PGF)"/>
            <person name="Walter F."/>
            <person name="Albersmeier A."/>
            <person name="Kalinowski J."/>
            <person name="Ruckert C."/>
        </authorList>
    </citation>
    <scope>NUCLEOTIDE SEQUENCE [LARGE SCALE GENOMIC DNA]</scope>
    <source>
        <strain evidence="1 2">KCTC 12866</strain>
    </source>
</reference>